<evidence type="ECO:0000313" key="8">
    <source>
        <dbReference type="EMBL" id="QDU91361.1"/>
    </source>
</evidence>
<dbReference type="GO" id="GO:0008236">
    <property type="term" value="F:serine-type peptidase activity"/>
    <property type="evidence" value="ECO:0007669"/>
    <property type="project" value="UniProtKB-KW"/>
</dbReference>
<dbReference type="Pfam" id="PF03572">
    <property type="entry name" value="Peptidase_S41"/>
    <property type="match status" value="1"/>
</dbReference>
<dbReference type="GO" id="GO:0006508">
    <property type="term" value="P:proteolysis"/>
    <property type="evidence" value="ECO:0007669"/>
    <property type="project" value="UniProtKB-KW"/>
</dbReference>
<dbReference type="InterPro" id="IPR001478">
    <property type="entry name" value="PDZ"/>
</dbReference>
<sequence precursor="true">MRYRVPTPSLRLLLSPALLCWCICSGLLLAPSAQAQQPNPTEPAEIAKTLSAGLALEQQGSWSEALGQYEEALRQFPDSAELQQRFDIARVHHSLDRRYTDPSFLAAVRSFGEREARDLLSDLLRKIDSHYVTSPPWSQLVQRGGYGVDVALRSEAFRTSNGVRASGEQIVSAGQEMRAAISRRGAISSRQQMLEAAEEAARIGEFRLGLSKAATLLEFAATSAEGLDHYSSFLTPDQLRDVYSQIEGNFVGLGVELKADNGDLLVVRTIPGSPAERAGIYAGDRIVAVDGRVTSELSTDEAAALLTGVEGSTCRVSVVPAGSDLAPSLADTQPQGGSTVGYRGPPSAARQGAHIVAVRREHVEVPSLEDVSIIDKTQGVAYLRLPVFQKTTSRDFDTALWDLHRQGMQSLVVDLRGNPGGLLTAAVELADKFVAQGGIVSTRGRSPGEDFDYRANRGGTWRVPLVVLIDGDSASASEIFAAAIRDNHRGAIVGQRSFGKGSVQGIFPLGIGGAGIRLTTAKFYSPLGKPINGVGVSPDPGLLVSPADNQKTVVAYRGPSKPDPQLDAALAQAIEAAVRQVAMR</sequence>
<dbReference type="PANTHER" id="PTHR32060">
    <property type="entry name" value="TAIL-SPECIFIC PROTEASE"/>
    <property type="match status" value="1"/>
</dbReference>
<dbReference type="Gene3D" id="3.30.750.44">
    <property type="match status" value="1"/>
</dbReference>
<reference evidence="8 9" key="1">
    <citation type="submission" date="2019-02" db="EMBL/GenBank/DDBJ databases">
        <title>Deep-cultivation of Planctomycetes and their phenomic and genomic characterization uncovers novel biology.</title>
        <authorList>
            <person name="Wiegand S."/>
            <person name="Jogler M."/>
            <person name="Boedeker C."/>
            <person name="Pinto D."/>
            <person name="Vollmers J."/>
            <person name="Rivas-Marin E."/>
            <person name="Kohn T."/>
            <person name="Peeters S.H."/>
            <person name="Heuer A."/>
            <person name="Rast P."/>
            <person name="Oberbeckmann S."/>
            <person name="Bunk B."/>
            <person name="Jeske O."/>
            <person name="Meyerdierks A."/>
            <person name="Storesund J.E."/>
            <person name="Kallscheuer N."/>
            <person name="Luecker S."/>
            <person name="Lage O.M."/>
            <person name="Pohl T."/>
            <person name="Merkel B.J."/>
            <person name="Hornburger P."/>
            <person name="Mueller R.-W."/>
            <person name="Bruemmer F."/>
            <person name="Labrenz M."/>
            <person name="Spormann A.M."/>
            <person name="Op den Camp H."/>
            <person name="Overmann J."/>
            <person name="Amann R."/>
            <person name="Jetten M.S.M."/>
            <person name="Mascher T."/>
            <person name="Medema M.H."/>
            <person name="Devos D.P."/>
            <person name="Kaster A.-K."/>
            <person name="Ovreas L."/>
            <person name="Rohde M."/>
            <person name="Galperin M.Y."/>
            <person name="Jogler C."/>
        </authorList>
    </citation>
    <scope>NUCLEOTIDE SEQUENCE [LARGE SCALE GENOMIC DNA]</scope>
    <source>
        <strain evidence="8 9">Pla175</strain>
    </source>
</reference>
<dbReference type="InterPro" id="IPR036034">
    <property type="entry name" value="PDZ_sf"/>
</dbReference>
<dbReference type="SMART" id="SM00228">
    <property type="entry name" value="PDZ"/>
    <property type="match status" value="1"/>
</dbReference>
<dbReference type="PANTHER" id="PTHR32060:SF30">
    <property type="entry name" value="CARBOXY-TERMINAL PROCESSING PROTEASE CTPA"/>
    <property type="match status" value="1"/>
</dbReference>
<feature type="domain" description="PDZ" evidence="7">
    <location>
        <begin position="239"/>
        <end position="306"/>
    </location>
</feature>
<dbReference type="EMBL" id="CP036291">
    <property type="protein sequence ID" value="QDU91361.1"/>
    <property type="molecule type" value="Genomic_DNA"/>
</dbReference>
<dbReference type="Pfam" id="PF17820">
    <property type="entry name" value="PDZ_6"/>
    <property type="match status" value="1"/>
</dbReference>
<dbReference type="GO" id="GO:0030288">
    <property type="term" value="C:outer membrane-bounded periplasmic space"/>
    <property type="evidence" value="ECO:0007669"/>
    <property type="project" value="TreeGrafter"/>
</dbReference>
<evidence type="ECO:0000313" key="9">
    <source>
        <dbReference type="Proteomes" id="UP000317429"/>
    </source>
</evidence>
<dbReference type="Proteomes" id="UP000317429">
    <property type="component" value="Chromosome"/>
</dbReference>
<keyword evidence="9" id="KW-1185">Reference proteome</keyword>
<comment type="similarity">
    <text evidence="1">Belongs to the peptidase S41A family.</text>
</comment>
<dbReference type="CDD" id="cd06782">
    <property type="entry name" value="cpPDZ_CPP-like"/>
    <property type="match status" value="1"/>
</dbReference>
<keyword evidence="6" id="KW-0732">Signal</keyword>
<dbReference type="OrthoDB" id="9812068at2"/>
<dbReference type="InterPro" id="IPR005151">
    <property type="entry name" value="Tail-specific_protease"/>
</dbReference>
<feature type="chain" id="PRO_5021778833" evidence="6">
    <location>
        <begin position="36"/>
        <end position="584"/>
    </location>
</feature>
<gene>
    <name evidence="8" type="ORF">Pla175_47830</name>
</gene>
<dbReference type="AlphaFoldDB" id="A0A518DIQ3"/>
<dbReference type="PROSITE" id="PS50106">
    <property type="entry name" value="PDZ"/>
    <property type="match status" value="1"/>
</dbReference>
<keyword evidence="4" id="KW-0720">Serine protease</keyword>
<dbReference type="EC" id="3.4.21.-" evidence="8"/>
<organism evidence="8 9">
    <name type="scientific">Pirellulimonas nuda</name>
    <dbReference type="NCBI Taxonomy" id="2528009"/>
    <lineage>
        <taxon>Bacteria</taxon>
        <taxon>Pseudomonadati</taxon>
        <taxon>Planctomycetota</taxon>
        <taxon>Planctomycetia</taxon>
        <taxon>Pirellulales</taxon>
        <taxon>Lacipirellulaceae</taxon>
        <taxon>Pirellulimonas</taxon>
    </lineage>
</organism>
<dbReference type="GO" id="GO:0004175">
    <property type="term" value="F:endopeptidase activity"/>
    <property type="evidence" value="ECO:0007669"/>
    <property type="project" value="TreeGrafter"/>
</dbReference>
<protein>
    <submittedName>
        <fullName evidence="8">Putative CtpA-like serine protease</fullName>
        <ecNumber evidence="8">3.4.21.-</ecNumber>
    </submittedName>
</protein>
<dbReference type="Gene3D" id="2.30.42.10">
    <property type="match status" value="1"/>
</dbReference>
<evidence type="ECO:0000259" key="7">
    <source>
        <dbReference type="PROSITE" id="PS50106"/>
    </source>
</evidence>
<dbReference type="InterPro" id="IPR041489">
    <property type="entry name" value="PDZ_6"/>
</dbReference>
<evidence type="ECO:0000256" key="3">
    <source>
        <dbReference type="ARBA" id="ARBA00022801"/>
    </source>
</evidence>
<keyword evidence="3 8" id="KW-0378">Hydrolase</keyword>
<dbReference type="SUPFAM" id="SSF52096">
    <property type="entry name" value="ClpP/crotonase"/>
    <property type="match status" value="1"/>
</dbReference>
<keyword evidence="2 8" id="KW-0645">Protease</keyword>
<accession>A0A518DIQ3</accession>
<dbReference type="CDD" id="cd07560">
    <property type="entry name" value="Peptidase_S41_CPP"/>
    <property type="match status" value="1"/>
</dbReference>
<feature type="region of interest" description="Disordered" evidence="5">
    <location>
        <begin position="325"/>
        <end position="345"/>
    </location>
</feature>
<feature type="signal peptide" evidence="6">
    <location>
        <begin position="1"/>
        <end position="35"/>
    </location>
</feature>
<name>A0A518DIQ3_9BACT</name>
<proteinExistence type="inferred from homology"/>
<dbReference type="InterPro" id="IPR029045">
    <property type="entry name" value="ClpP/crotonase-like_dom_sf"/>
</dbReference>
<evidence type="ECO:0000256" key="5">
    <source>
        <dbReference type="SAM" id="MobiDB-lite"/>
    </source>
</evidence>
<evidence type="ECO:0000256" key="1">
    <source>
        <dbReference type="ARBA" id="ARBA00009179"/>
    </source>
</evidence>
<dbReference type="SMART" id="SM00245">
    <property type="entry name" value="TSPc"/>
    <property type="match status" value="1"/>
</dbReference>
<evidence type="ECO:0000256" key="6">
    <source>
        <dbReference type="SAM" id="SignalP"/>
    </source>
</evidence>
<dbReference type="InterPro" id="IPR004447">
    <property type="entry name" value="Peptidase_S41A"/>
</dbReference>
<dbReference type="SUPFAM" id="SSF50156">
    <property type="entry name" value="PDZ domain-like"/>
    <property type="match status" value="1"/>
</dbReference>
<dbReference type="Gene3D" id="3.90.226.10">
    <property type="entry name" value="2-enoyl-CoA Hydratase, Chain A, domain 1"/>
    <property type="match status" value="1"/>
</dbReference>
<evidence type="ECO:0000256" key="2">
    <source>
        <dbReference type="ARBA" id="ARBA00022670"/>
    </source>
</evidence>
<dbReference type="GO" id="GO:0007165">
    <property type="term" value="P:signal transduction"/>
    <property type="evidence" value="ECO:0007669"/>
    <property type="project" value="TreeGrafter"/>
</dbReference>
<dbReference type="KEGG" id="pnd:Pla175_47830"/>
<evidence type="ECO:0000256" key="4">
    <source>
        <dbReference type="ARBA" id="ARBA00022825"/>
    </source>
</evidence>